<comment type="caution">
    <text evidence="5">The sequence shown here is derived from an EMBL/GenBank/DDBJ whole genome shotgun (WGS) entry which is preliminary data.</text>
</comment>
<dbReference type="PANTHER" id="PTHR33643:SF1">
    <property type="entry name" value="UREASE ACCESSORY PROTEIN D"/>
    <property type="match status" value="1"/>
</dbReference>
<evidence type="ECO:0000256" key="2">
    <source>
        <dbReference type="ARBA" id="ARBA00023186"/>
    </source>
</evidence>
<dbReference type="HAMAP" id="MF_01384">
    <property type="entry name" value="UreD"/>
    <property type="match status" value="1"/>
</dbReference>
<accession>A0ABQ6D6J8</accession>
<evidence type="ECO:0000313" key="6">
    <source>
        <dbReference type="Proteomes" id="UP001156881"/>
    </source>
</evidence>
<dbReference type="Proteomes" id="UP001156881">
    <property type="component" value="Unassembled WGS sequence"/>
</dbReference>
<comment type="function">
    <text evidence="3">Required for maturation of urease via the functional incorporation of the urease nickel metallocenter.</text>
</comment>
<comment type="subunit">
    <text evidence="3">UreD, UreF and UreG form a complex that acts as a GTP-hydrolysis-dependent molecular chaperone, activating the urease apoprotein by helping to assemble the nickel containing metallocenter of UreC. The UreE protein probably delivers the nickel.</text>
</comment>
<dbReference type="PANTHER" id="PTHR33643">
    <property type="entry name" value="UREASE ACCESSORY PROTEIN D"/>
    <property type="match status" value="1"/>
</dbReference>
<keyword evidence="3" id="KW-0963">Cytoplasm</keyword>
<comment type="subcellular location">
    <subcellularLocation>
        <location evidence="3">Cytoplasm</location>
    </subcellularLocation>
</comment>
<dbReference type="InterPro" id="IPR002669">
    <property type="entry name" value="UreD"/>
</dbReference>
<reference evidence="6" key="1">
    <citation type="journal article" date="2019" name="Int. J. Syst. Evol. Microbiol.">
        <title>The Global Catalogue of Microorganisms (GCM) 10K type strain sequencing project: providing services to taxonomists for standard genome sequencing and annotation.</title>
        <authorList>
            <consortium name="The Broad Institute Genomics Platform"/>
            <consortium name="The Broad Institute Genome Sequencing Center for Infectious Disease"/>
            <person name="Wu L."/>
            <person name="Ma J."/>
        </authorList>
    </citation>
    <scope>NUCLEOTIDE SEQUENCE [LARGE SCALE GENOMIC DNA]</scope>
    <source>
        <strain evidence="6">NBRC 107710</strain>
    </source>
</reference>
<gene>
    <name evidence="5" type="primary">ureD_2</name>
    <name evidence="3" type="synonym">ureD</name>
    <name evidence="5" type="ORF">GCM10007884_39650</name>
</gene>
<evidence type="ECO:0000256" key="4">
    <source>
        <dbReference type="SAM" id="MobiDB-lite"/>
    </source>
</evidence>
<proteinExistence type="inferred from homology"/>
<evidence type="ECO:0000313" key="5">
    <source>
        <dbReference type="EMBL" id="GLS45974.1"/>
    </source>
</evidence>
<keyword evidence="6" id="KW-1185">Reference proteome</keyword>
<feature type="region of interest" description="Disordered" evidence="4">
    <location>
        <begin position="1"/>
        <end position="60"/>
    </location>
</feature>
<evidence type="ECO:0000256" key="3">
    <source>
        <dbReference type="HAMAP-Rule" id="MF_01384"/>
    </source>
</evidence>
<sequence length="327" mass="34368">MPRGHSGLKKAQAGGMGPDGGERGLPSRHRRSVDARTSPRNRTIHAPRPPSIPPVPKRQRSHGIVDLHVGPAGIGGPTRVRDLAEAGPARIRFPREAGTMEGILVNTAGGIACGDDFAISARLDPGADLVLTSVAAEKVYRSDGPISTVRNGFTLGSAARLAWLPQETILFDGARLRRRLEADLAEDAALLLVEIVAFGRAARDETLTEALFEDVWRVRRGGRLVFADTVRFDGAVGAALSRAAIGGGARTMGTILDCAPGAEARIEEARACLDAAIAGGGIEAAASAWNGHLTLRLLGAEVGALRGVVARFLAVYRGAPMPRVWQT</sequence>
<dbReference type="Pfam" id="PF01774">
    <property type="entry name" value="UreD"/>
    <property type="match status" value="1"/>
</dbReference>
<comment type="similarity">
    <text evidence="1 3">Belongs to the UreD family.</text>
</comment>
<dbReference type="EMBL" id="BSPG01000031">
    <property type="protein sequence ID" value="GLS45974.1"/>
    <property type="molecule type" value="Genomic_DNA"/>
</dbReference>
<name>A0ABQ6D6J8_9HYPH</name>
<evidence type="ECO:0000256" key="1">
    <source>
        <dbReference type="ARBA" id="ARBA00007177"/>
    </source>
</evidence>
<protein>
    <recommendedName>
        <fullName evidence="3">Urease accessory protein UreD</fullName>
    </recommendedName>
</protein>
<organism evidence="5 6">
    <name type="scientific">Methylobacterium brachythecii</name>
    <dbReference type="NCBI Taxonomy" id="1176177"/>
    <lineage>
        <taxon>Bacteria</taxon>
        <taxon>Pseudomonadati</taxon>
        <taxon>Pseudomonadota</taxon>
        <taxon>Alphaproteobacteria</taxon>
        <taxon>Hyphomicrobiales</taxon>
        <taxon>Methylobacteriaceae</taxon>
        <taxon>Methylobacterium</taxon>
    </lineage>
</organism>
<feature type="compositionally biased region" description="Pro residues" evidence="4">
    <location>
        <begin position="47"/>
        <end position="56"/>
    </location>
</feature>
<keyword evidence="3" id="KW-0996">Nickel insertion</keyword>
<keyword evidence="2 3" id="KW-0143">Chaperone</keyword>